<feature type="binding site" evidence="7">
    <location>
        <position position="400"/>
    </location>
    <ligand>
        <name>deamido-NAD(+)</name>
        <dbReference type="ChEBI" id="CHEBI:58437"/>
        <note>ligand shared between two neighboring subunits</note>
    </ligand>
</feature>
<evidence type="ECO:0000256" key="3">
    <source>
        <dbReference type="ARBA" id="ARBA00022598"/>
    </source>
</evidence>
<dbReference type="NCBIfam" id="NF010588">
    <property type="entry name" value="PRK13981.1"/>
    <property type="match status" value="1"/>
</dbReference>
<keyword evidence="4 7" id="KW-0547">Nucleotide-binding</keyword>
<name>A0ABU8JDD6_9GAMM</name>
<dbReference type="CDD" id="cd07570">
    <property type="entry name" value="GAT_Gln-NAD-synth"/>
    <property type="match status" value="1"/>
</dbReference>
<evidence type="ECO:0000256" key="9">
    <source>
        <dbReference type="PROSITE-ProRule" id="PRU10139"/>
    </source>
</evidence>
<dbReference type="HAMAP" id="MF_02090">
    <property type="entry name" value="NadE_glutamine_dep"/>
    <property type="match status" value="1"/>
</dbReference>
<dbReference type="InterPro" id="IPR003694">
    <property type="entry name" value="NAD_synthase"/>
</dbReference>
<evidence type="ECO:0000256" key="5">
    <source>
        <dbReference type="ARBA" id="ARBA00022840"/>
    </source>
</evidence>
<keyword evidence="13" id="KW-1185">Reference proteome</keyword>
<feature type="binding site" evidence="7">
    <location>
        <position position="545"/>
    </location>
    <ligand>
        <name>deamido-NAD(+)</name>
        <dbReference type="ChEBI" id="CHEBI:58437"/>
        <note>ligand shared between two neighboring subunits</note>
    </ligand>
</feature>
<feature type="active site" description="For glutaminase activity" evidence="7">
    <location>
        <position position="111"/>
    </location>
</feature>
<dbReference type="NCBIfam" id="TIGR00552">
    <property type="entry name" value="nadE"/>
    <property type="match status" value="1"/>
</dbReference>
<dbReference type="PROSITE" id="PS00920">
    <property type="entry name" value="NITRIL_CHT_1"/>
    <property type="match status" value="1"/>
</dbReference>
<dbReference type="CDD" id="cd00553">
    <property type="entry name" value="NAD_synthase"/>
    <property type="match status" value="1"/>
</dbReference>
<accession>A0ABU8JDD6</accession>
<evidence type="ECO:0000256" key="10">
    <source>
        <dbReference type="RuleBase" id="RU003811"/>
    </source>
</evidence>
<feature type="active site" description="Proton acceptor" evidence="9">
    <location>
        <position position="45"/>
    </location>
</feature>
<evidence type="ECO:0000256" key="6">
    <source>
        <dbReference type="ARBA" id="ARBA00023027"/>
    </source>
</evidence>
<dbReference type="PANTHER" id="PTHR23090">
    <property type="entry name" value="NH 3 /GLUTAMINE-DEPENDENT NAD + SYNTHETASE"/>
    <property type="match status" value="1"/>
</dbReference>
<dbReference type="SUPFAM" id="SSF52402">
    <property type="entry name" value="Adenine nucleotide alpha hydrolases-like"/>
    <property type="match status" value="1"/>
</dbReference>
<dbReference type="RefSeq" id="WP_336808225.1">
    <property type="nucleotide sequence ID" value="NZ_JBBBNY010000009.1"/>
</dbReference>
<dbReference type="Proteomes" id="UP001381174">
    <property type="component" value="Unassembled WGS sequence"/>
</dbReference>
<comment type="caution">
    <text evidence="7">Lacks conserved residue(s) required for the propagation of feature annotation.</text>
</comment>
<feature type="binding site" evidence="7">
    <location>
        <position position="179"/>
    </location>
    <ligand>
        <name>L-glutamine</name>
        <dbReference type="ChEBI" id="CHEBI:58359"/>
    </ligand>
</feature>
<comment type="similarity">
    <text evidence="10">Belongs to the NAD synthetase family.</text>
</comment>
<dbReference type="InterPro" id="IPR036526">
    <property type="entry name" value="C-N_Hydrolase_sf"/>
</dbReference>
<keyword evidence="5 7" id="KW-0067">ATP-binding</keyword>
<dbReference type="InterPro" id="IPR000132">
    <property type="entry name" value="Nitrilase/CN_hydratase_CS"/>
</dbReference>
<feature type="binding site" evidence="7">
    <location>
        <position position="371"/>
    </location>
    <ligand>
        <name>deamido-NAD(+)</name>
        <dbReference type="ChEBI" id="CHEBI:58437"/>
        <note>ligand shared between two neighboring subunits</note>
    </ligand>
</feature>
<sequence length="573" mass="61412">MSAQLRLALAQFDFPVGAVAANTVKIRELMAQAHAGGADLVAFPELAISGYPPEDLLVRPSFLQACNEAIAELARGTDGIAALVGFPHSEGEVYNAAALLREGRIECVAHKQALPNYGVFDDKRYFRPGHASATGMIGGVRVGYLICEDIWQPEPAAQAAAAGAELIVVVNASPWDDAKQAAREEQLIARARETGCAIAYLNLVGGQDEVVYDGAALLVNGDGRVAARAPAFVDALLWATFDPATRTLTADGWPVVADPRPEATLYAALVRGIRDYVQKNGFPGVLLGLSGGIDSALTLALAVDALGPGRVTAVMLPTRYTSRLSLEGAREQAERLGVDYHVIDIEPTFQSFLAALAPAFGGKGPDVTEENLQSRTRGVMLMALSNKHGRLLLSTGNKSEMAVGYATLYGDMCGAYAPLKDVYKTVVYRLAQWRNEAERARLAREPARRATVPAMVGVGGNGEEGATHAAPGVWIIPPAVIERPPSAELREDQTDQDSLPPYDELDGILRRFIEGEQSQAEIAAQGFPVETVHRVASLVLRNEFKRRQAAPGPRVTAKAFGRERRYPITSGWL</sequence>
<dbReference type="PANTHER" id="PTHR23090:SF9">
    <property type="entry name" value="GLUTAMINE-DEPENDENT NAD(+) SYNTHETASE"/>
    <property type="match status" value="1"/>
</dbReference>
<dbReference type="PROSITE" id="PS50263">
    <property type="entry name" value="CN_HYDROLASE"/>
    <property type="match status" value="1"/>
</dbReference>
<dbReference type="InterPro" id="IPR022310">
    <property type="entry name" value="NAD/GMP_synthase"/>
</dbReference>
<feature type="binding site" evidence="7">
    <location>
        <position position="117"/>
    </location>
    <ligand>
        <name>L-glutamine</name>
        <dbReference type="ChEBI" id="CHEBI:58359"/>
    </ligand>
</feature>
<protein>
    <recommendedName>
        <fullName evidence="7 8">Glutamine-dependent NAD(+) synthetase</fullName>
        <ecNumber evidence="7 8">6.3.5.1</ecNumber>
    </recommendedName>
    <alternativeName>
        <fullName evidence="7 8">NAD(+) synthase [glutamine-hydrolyzing]</fullName>
    </alternativeName>
</protein>
<dbReference type="SUPFAM" id="SSF56317">
    <property type="entry name" value="Carbon-nitrogen hydrolase"/>
    <property type="match status" value="1"/>
</dbReference>
<dbReference type="Gene3D" id="3.60.110.10">
    <property type="entry name" value="Carbon-nitrogen hydrolase"/>
    <property type="match status" value="1"/>
</dbReference>
<evidence type="ECO:0000256" key="8">
    <source>
        <dbReference type="PIRNR" id="PIRNR006630"/>
    </source>
</evidence>
<organism evidence="12 13">
    <name type="scientific">Fulvimonas yonginensis</name>
    <dbReference type="NCBI Taxonomy" id="1495200"/>
    <lineage>
        <taxon>Bacteria</taxon>
        <taxon>Pseudomonadati</taxon>
        <taxon>Pseudomonadota</taxon>
        <taxon>Gammaproteobacteria</taxon>
        <taxon>Lysobacterales</taxon>
        <taxon>Rhodanobacteraceae</taxon>
        <taxon>Fulvimonas</taxon>
    </lineage>
</organism>
<comment type="catalytic activity">
    <reaction evidence="7 8">
        <text>deamido-NAD(+) + L-glutamine + ATP + H2O = L-glutamate + AMP + diphosphate + NAD(+) + H(+)</text>
        <dbReference type="Rhea" id="RHEA:24384"/>
        <dbReference type="ChEBI" id="CHEBI:15377"/>
        <dbReference type="ChEBI" id="CHEBI:15378"/>
        <dbReference type="ChEBI" id="CHEBI:29985"/>
        <dbReference type="ChEBI" id="CHEBI:30616"/>
        <dbReference type="ChEBI" id="CHEBI:33019"/>
        <dbReference type="ChEBI" id="CHEBI:57540"/>
        <dbReference type="ChEBI" id="CHEBI:58359"/>
        <dbReference type="ChEBI" id="CHEBI:58437"/>
        <dbReference type="ChEBI" id="CHEBI:456215"/>
        <dbReference type="EC" id="6.3.5.1"/>
    </reaction>
</comment>
<dbReference type="Gene3D" id="3.40.50.620">
    <property type="entry name" value="HUPs"/>
    <property type="match status" value="1"/>
</dbReference>
<dbReference type="InterPro" id="IPR003010">
    <property type="entry name" value="C-N_Hydrolase"/>
</dbReference>
<feature type="binding site" evidence="7">
    <location>
        <position position="173"/>
    </location>
    <ligand>
        <name>L-glutamine</name>
        <dbReference type="ChEBI" id="CHEBI:58359"/>
    </ligand>
</feature>
<gene>
    <name evidence="7" type="primary">nadE</name>
    <name evidence="12" type="ORF">WAT24_12535</name>
</gene>
<dbReference type="InterPro" id="IPR014729">
    <property type="entry name" value="Rossmann-like_a/b/a_fold"/>
</dbReference>
<keyword evidence="6 7" id="KW-0520">NAD</keyword>
<feature type="binding site" evidence="7">
    <location>
        <position position="395"/>
    </location>
    <ligand>
        <name>ATP</name>
        <dbReference type="ChEBI" id="CHEBI:30616"/>
    </ligand>
</feature>
<reference evidence="12 13" key="1">
    <citation type="journal article" date="2014" name="Int. J. Syst. Evol. Microbiol.">
        <title>Fulvimonas yonginensis sp. nov., isolated from greenhouse soil, and emended description of the genus Fulvimonas.</title>
        <authorList>
            <person name="Ahn J.H."/>
            <person name="Kim S.J."/>
            <person name="Weon H.Y."/>
            <person name="Hong S.B."/>
            <person name="Seok S.J."/>
            <person name="Kwon S.W."/>
        </authorList>
    </citation>
    <scope>NUCLEOTIDE SEQUENCE [LARGE SCALE GENOMIC DNA]</scope>
    <source>
        <strain evidence="12 13">KACC 16952</strain>
    </source>
</reference>
<dbReference type="InterPro" id="IPR014445">
    <property type="entry name" value="Gln-dep_NAD_synthase"/>
</dbReference>
<feature type="active site" description="Proton acceptor; for glutaminase activity" evidence="7">
    <location>
        <position position="45"/>
    </location>
</feature>
<comment type="function">
    <text evidence="7">Catalyzes the ATP-dependent amidation of deamido-NAD to form NAD. Uses L-glutamine as a nitrogen source.</text>
</comment>
<dbReference type="Pfam" id="PF02540">
    <property type="entry name" value="NAD_synthase"/>
    <property type="match status" value="1"/>
</dbReference>
<feature type="active site" description="Nucleophile; for glutaminase activity" evidence="7">
    <location>
        <position position="147"/>
    </location>
</feature>
<evidence type="ECO:0000256" key="2">
    <source>
        <dbReference type="ARBA" id="ARBA00007145"/>
    </source>
</evidence>
<dbReference type="EC" id="6.3.5.1" evidence="7 8"/>
<evidence type="ECO:0000313" key="12">
    <source>
        <dbReference type="EMBL" id="MEI7037589.1"/>
    </source>
</evidence>
<feature type="binding site" evidence="7">
    <location>
        <begin position="288"/>
        <end position="295"/>
    </location>
    <ligand>
        <name>ATP</name>
        <dbReference type="ChEBI" id="CHEBI:30616"/>
    </ligand>
</feature>
<evidence type="ECO:0000259" key="11">
    <source>
        <dbReference type="PROSITE" id="PS50263"/>
    </source>
</evidence>
<comment type="caution">
    <text evidence="12">The sequence shown here is derived from an EMBL/GenBank/DDBJ whole genome shotgun (WGS) entry which is preliminary data.</text>
</comment>
<dbReference type="PIRSF" id="PIRSF006630">
    <property type="entry name" value="NADS_GAT"/>
    <property type="match status" value="1"/>
</dbReference>
<comment type="pathway">
    <text evidence="1 7 8">Cofactor biosynthesis; NAD(+) biosynthesis; NAD(+) from deamido-NAD(+) (L-Gln route): step 1/1.</text>
</comment>
<dbReference type="EMBL" id="JBBBNY010000009">
    <property type="protein sequence ID" value="MEI7037589.1"/>
    <property type="molecule type" value="Genomic_DNA"/>
</dbReference>
<feature type="domain" description="CN hydrolase" evidence="11">
    <location>
        <begin position="5"/>
        <end position="243"/>
    </location>
</feature>
<dbReference type="Pfam" id="PF00795">
    <property type="entry name" value="CN_hydrolase"/>
    <property type="match status" value="1"/>
</dbReference>
<proteinExistence type="inferred from homology"/>
<evidence type="ECO:0000313" key="13">
    <source>
        <dbReference type="Proteomes" id="UP001381174"/>
    </source>
</evidence>
<evidence type="ECO:0000256" key="7">
    <source>
        <dbReference type="HAMAP-Rule" id="MF_02090"/>
    </source>
</evidence>
<dbReference type="GO" id="GO:0003952">
    <property type="term" value="F:NAD+ synthase (glutamine-hydrolyzing) activity"/>
    <property type="evidence" value="ECO:0007669"/>
    <property type="project" value="UniProtKB-EC"/>
</dbReference>
<evidence type="ECO:0000256" key="4">
    <source>
        <dbReference type="ARBA" id="ARBA00022741"/>
    </source>
</evidence>
<evidence type="ECO:0000256" key="1">
    <source>
        <dbReference type="ARBA" id="ARBA00005188"/>
    </source>
</evidence>
<comment type="similarity">
    <text evidence="2 7 8">In the C-terminal section; belongs to the NAD synthetase family.</text>
</comment>
<keyword evidence="3 7" id="KW-0436">Ligase</keyword>